<dbReference type="EMBL" id="QUMU01000001">
    <property type="protein sequence ID" value="REG37319.1"/>
    <property type="molecule type" value="Genomic_DNA"/>
</dbReference>
<evidence type="ECO:0000313" key="7">
    <source>
        <dbReference type="EMBL" id="REG37319.1"/>
    </source>
</evidence>
<evidence type="ECO:0000256" key="4">
    <source>
        <dbReference type="ARBA" id="ARBA00022827"/>
    </source>
</evidence>
<evidence type="ECO:0000256" key="2">
    <source>
        <dbReference type="ARBA" id="ARBA00010139"/>
    </source>
</evidence>
<dbReference type="Pfam" id="PF00743">
    <property type="entry name" value="FMO-like"/>
    <property type="match status" value="1"/>
</dbReference>
<evidence type="ECO:0000256" key="6">
    <source>
        <dbReference type="ARBA" id="ARBA00023033"/>
    </source>
</evidence>
<dbReference type="InterPro" id="IPR036188">
    <property type="entry name" value="FAD/NAD-bd_sf"/>
</dbReference>
<evidence type="ECO:0000256" key="5">
    <source>
        <dbReference type="ARBA" id="ARBA00023002"/>
    </source>
</evidence>
<dbReference type="Gene3D" id="3.50.50.60">
    <property type="entry name" value="FAD/NAD(P)-binding domain"/>
    <property type="match status" value="3"/>
</dbReference>
<evidence type="ECO:0000256" key="3">
    <source>
        <dbReference type="ARBA" id="ARBA00022630"/>
    </source>
</evidence>
<organism evidence="7 8">
    <name type="scientific">Archangium gephyra</name>
    <dbReference type="NCBI Taxonomy" id="48"/>
    <lineage>
        <taxon>Bacteria</taxon>
        <taxon>Pseudomonadati</taxon>
        <taxon>Myxococcota</taxon>
        <taxon>Myxococcia</taxon>
        <taxon>Myxococcales</taxon>
        <taxon>Cystobacterineae</taxon>
        <taxon>Archangiaceae</taxon>
        <taxon>Archangium</taxon>
    </lineage>
</organism>
<keyword evidence="5" id="KW-0560">Oxidoreductase</keyword>
<dbReference type="Proteomes" id="UP000256345">
    <property type="component" value="Unassembled WGS sequence"/>
</dbReference>
<sequence length="518" mass="58262">MTDRPAIADNASGSAAAKTEAPVEHYDVLIVGAGLSGIGAAYHVQANCPGRTYVLLEGREAIGGTWDLFRYPGIRSDSDMYTLGYSFRPWTDAKAIADGPSILRYVRETASEYGIDQHIRFRHHVKRASWSSEHARWTVEAERGPEKELVRFTCDFLLMCSGYYNYAEGHRPEFPGEARFQGTIIHPQFWPETLDYANKRVVVIGSGATAVTLVPEMARKAAHVTMLQRSPTYVVSRPAEDRLANGLRRILPAMLAYGITRWKNVLLSMFFYKLSRKMPERVKEYLVGLVREQLGHEAATHFTPSYKPWDQRVCMVPDADLFDAIKQGRASVVTDHIQTFTEKGLQLASGQELEADIIVTATGLKLQLLSDVEFSIDGERRDLSKSLSYKGMMFSDVPNLAFTFGYTNASWTLKADLTSEYVCRLLNHMARHGVTTCMPRRDPLVEELPLLDFSSGYVLRALDVMPKQGSKKPWRLYQNYALDLFMLRFGKVDDGTMVFSRAPRLLKAGAGESRREAA</sequence>
<proteinExistence type="inferred from homology"/>
<evidence type="ECO:0000256" key="1">
    <source>
        <dbReference type="ARBA" id="ARBA00001974"/>
    </source>
</evidence>
<keyword evidence="8" id="KW-1185">Reference proteome</keyword>
<name>A0ABX9KB92_9BACT</name>
<dbReference type="PANTHER" id="PTHR43872">
    <property type="entry name" value="MONOOXYGENASE, PUTATIVE (AFU_ORTHOLOGUE AFUA_8G02570)-RELATED"/>
    <property type="match status" value="1"/>
</dbReference>
<dbReference type="RefSeq" id="WP_082175442.1">
    <property type="nucleotide sequence ID" value="NZ_CP011509.1"/>
</dbReference>
<comment type="cofactor">
    <cofactor evidence="1">
        <name>FAD</name>
        <dbReference type="ChEBI" id="CHEBI:57692"/>
    </cofactor>
</comment>
<accession>A0ABX9KB92</accession>
<keyword evidence="6" id="KW-0503">Monooxygenase</keyword>
<gene>
    <name evidence="7" type="ORF">ATI61_101302</name>
</gene>
<dbReference type="InterPro" id="IPR051820">
    <property type="entry name" value="FAD-binding_MO"/>
</dbReference>
<dbReference type="InterPro" id="IPR020946">
    <property type="entry name" value="Flavin_mOase-like"/>
</dbReference>
<dbReference type="SUPFAM" id="SSF51905">
    <property type="entry name" value="FAD/NAD(P)-binding domain"/>
    <property type="match status" value="1"/>
</dbReference>
<dbReference type="Pfam" id="PF13450">
    <property type="entry name" value="NAD_binding_8"/>
    <property type="match status" value="1"/>
</dbReference>
<reference evidence="7 8" key="1">
    <citation type="submission" date="2018-08" db="EMBL/GenBank/DDBJ databases">
        <title>Genomic Encyclopedia of Archaeal and Bacterial Type Strains, Phase II (KMG-II): from individual species to whole genera.</title>
        <authorList>
            <person name="Goeker M."/>
        </authorList>
    </citation>
    <scope>NUCLEOTIDE SEQUENCE [LARGE SCALE GENOMIC DNA]</scope>
    <source>
        <strain evidence="7 8">DSM 2261</strain>
    </source>
</reference>
<comment type="similarity">
    <text evidence="2">Belongs to the FAD-binding monooxygenase family.</text>
</comment>
<keyword evidence="4" id="KW-0274">FAD</keyword>
<comment type="caution">
    <text evidence="7">The sequence shown here is derived from an EMBL/GenBank/DDBJ whole genome shotgun (WGS) entry which is preliminary data.</text>
</comment>
<keyword evidence="3" id="KW-0285">Flavoprotein</keyword>
<protein>
    <submittedName>
        <fullName evidence="7">Cation diffusion facilitator CzcD-associated flavoprotein CzcO</fullName>
    </submittedName>
</protein>
<dbReference type="PANTHER" id="PTHR43872:SF1">
    <property type="entry name" value="MONOOXYGENASE, PUTATIVE (AFU_ORTHOLOGUE AFUA_8G02570)-RELATED"/>
    <property type="match status" value="1"/>
</dbReference>
<evidence type="ECO:0000313" key="8">
    <source>
        <dbReference type="Proteomes" id="UP000256345"/>
    </source>
</evidence>
<dbReference type="PRINTS" id="PR00411">
    <property type="entry name" value="PNDRDTASEI"/>
</dbReference>